<dbReference type="Gene3D" id="1.25.40.20">
    <property type="entry name" value="Ankyrin repeat-containing domain"/>
    <property type="match status" value="1"/>
</dbReference>
<dbReference type="Gene3D" id="1.20.1050.80">
    <property type="entry name" value="VPS9 domain"/>
    <property type="match status" value="1"/>
</dbReference>
<dbReference type="EMBL" id="CAJPDQ010000001">
    <property type="protein sequence ID" value="CAF9903903.1"/>
    <property type="molecule type" value="Genomic_DNA"/>
</dbReference>
<evidence type="ECO:0000256" key="2">
    <source>
        <dbReference type="SAM" id="MobiDB-lite"/>
    </source>
</evidence>
<evidence type="ECO:0000256" key="1">
    <source>
        <dbReference type="ARBA" id="ARBA00007428"/>
    </source>
</evidence>
<dbReference type="GO" id="GO:0000149">
    <property type="term" value="F:SNARE binding"/>
    <property type="evidence" value="ECO:0007669"/>
    <property type="project" value="TreeGrafter"/>
</dbReference>
<dbReference type="GO" id="GO:0005085">
    <property type="term" value="F:guanyl-nucleotide exchange factor activity"/>
    <property type="evidence" value="ECO:0007669"/>
    <property type="project" value="TreeGrafter"/>
</dbReference>
<protein>
    <recommendedName>
        <fullName evidence="3">VPS9 domain-containing protein</fullName>
    </recommendedName>
</protein>
<organism evidence="4 5">
    <name type="scientific">Gomphillus americanus</name>
    <dbReference type="NCBI Taxonomy" id="1940652"/>
    <lineage>
        <taxon>Eukaryota</taxon>
        <taxon>Fungi</taxon>
        <taxon>Dikarya</taxon>
        <taxon>Ascomycota</taxon>
        <taxon>Pezizomycotina</taxon>
        <taxon>Lecanoromycetes</taxon>
        <taxon>OSLEUM clade</taxon>
        <taxon>Ostropomycetidae</taxon>
        <taxon>Ostropales</taxon>
        <taxon>Graphidaceae</taxon>
        <taxon>Gomphilloideae</taxon>
        <taxon>Gomphillus</taxon>
    </lineage>
</organism>
<dbReference type="InterPro" id="IPR036770">
    <property type="entry name" value="Ankyrin_rpt-contain_sf"/>
</dbReference>
<proteinExistence type="inferred from homology"/>
<dbReference type="GO" id="GO:0045022">
    <property type="term" value="P:early endosome to late endosome transport"/>
    <property type="evidence" value="ECO:0007669"/>
    <property type="project" value="TreeGrafter"/>
</dbReference>
<evidence type="ECO:0000313" key="5">
    <source>
        <dbReference type="Proteomes" id="UP000664169"/>
    </source>
</evidence>
<keyword evidence="5" id="KW-1185">Reference proteome</keyword>
<evidence type="ECO:0000313" key="4">
    <source>
        <dbReference type="EMBL" id="CAF9903903.1"/>
    </source>
</evidence>
<comment type="caution">
    <text evidence="4">The sequence shown here is derived from an EMBL/GenBank/DDBJ whole genome shotgun (WGS) entry which is preliminary data.</text>
</comment>
<feature type="domain" description="VPS9" evidence="3">
    <location>
        <begin position="323"/>
        <end position="479"/>
    </location>
</feature>
<dbReference type="GO" id="GO:0030133">
    <property type="term" value="C:transport vesicle"/>
    <property type="evidence" value="ECO:0007669"/>
    <property type="project" value="TreeGrafter"/>
</dbReference>
<comment type="similarity">
    <text evidence="1">Belongs to the UPF0507 family.</text>
</comment>
<dbReference type="Gene3D" id="3.30.1520.10">
    <property type="entry name" value="Phox-like domain"/>
    <property type="match status" value="1"/>
</dbReference>
<dbReference type="InterPro" id="IPR037191">
    <property type="entry name" value="VPS9_dom_sf"/>
</dbReference>
<evidence type="ECO:0000259" key="3">
    <source>
        <dbReference type="PROSITE" id="PS51205"/>
    </source>
</evidence>
<reference evidence="4" key="1">
    <citation type="submission" date="2021-03" db="EMBL/GenBank/DDBJ databases">
        <authorList>
            <person name="Tagirdzhanova G."/>
        </authorList>
    </citation>
    <scope>NUCLEOTIDE SEQUENCE</scope>
</reference>
<dbReference type="InterPro" id="IPR003123">
    <property type="entry name" value="VPS9"/>
</dbReference>
<dbReference type="InterPro" id="IPR036871">
    <property type="entry name" value="PX_dom_sf"/>
</dbReference>
<dbReference type="Pfam" id="PF13857">
    <property type="entry name" value="Ank_5"/>
    <property type="match status" value="1"/>
</dbReference>
<dbReference type="PROSITE" id="PS51205">
    <property type="entry name" value="VPS9"/>
    <property type="match status" value="1"/>
</dbReference>
<dbReference type="GO" id="GO:0005769">
    <property type="term" value="C:early endosome"/>
    <property type="evidence" value="ECO:0007669"/>
    <property type="project" value="TreeGrafter"/>
</dbReference>
<sequence length="1279" mass="143056">MYVLTGRAQILLVPITEVLLTNRDTETDLPFAEIAGTEEFIQSHVIKVPSTGEGGKEGGENIRDSRNKAKAFMTLNGRSVVIKESFVYSNKGFRTLNQAQLLSDALYYNDSLDAQQWLLYYISKPLIGTPEPMAVTIATLPGLSTPKPKVADVTKSESSAASVIANKKPMNSFNDVLNNFPMIARQLQPGLEKVFKDFSREASKSGTVLEPQTPTAMRSRTSSVSSNTNSNSSSRVAAKRRAKNISISGHNGFADEENSMRRTLEAAVNASIDLFQLVDKQQLSHLGATTDLTGPAVERLIEKYVTEQVHDSILFPRLKAIHLKDDQDLGNRIHSMSDIDITQVGIEIEGGRNGKRQLVVRLNLAIEEFRKLSISSSPQEMLAILLETQKILSGSSIKQVTSGFTPLSEKTSPMNADTLVSLLLLIVVRSRVWHLQARLAYMRNFIFIDDVESGELGYALSTYEAVLQYIATDSGGLRIASRRNRRLWLATKKGDLTEMRSILEPDSDSWSDDIDSFHGDEMSNDNAGPQRLANGFYGESTASFDTQQFDGYSIVSTNSERRLGSSNANLDHVFPFQITGEGHSQVQRPKAIKRVSLDVRSLSGRSEHSFRSYTDTINSRTSMIEGDISIETLCQSEDESGNSVLMMAIESRQPQVLDYLLFLEDLFLKEAVLDDINQDGTTLLSAATQTANARVIEVLVNYIFLATDAEGIKSYLTKADTMGRTAAHYLFNAPHLISMFGTLLPWRQRDKNGQTPLLALCRSYDHPHYLDMVNEALQFAVDEQGDDQALHLDYHVDNKGNTLLHAVTDSYLALRILQQCDIDPNCGNHKQFTPLMMASKYGRFELVRTFFLDPRVDTQIREYRGMTAAELAKDDEVRNRIDDLDLVSNHPMPDGRVTAIVRSFFVEDGSIRLIIKTATQSGDGFVAVTTCRRSLTDFEHLARWLALEHPASWLPSIFNFRSPFQIPSKPSKAVLHDTQLRLNRFLQVMLGHSTFGSHELLWEFILMPEILPDMMADRSRKKSELRQEKIMEESNPISDVRDVDIFVSHARETIRTLNHTSKTLARRVNNIRNASRDLYTAMDITIGPLKAFSDIPAQHVAAFSRYVKVNLPPASDPFAALQISLMSINSTILSILSSLSRPHALIDTLVASQKALERHTLTVRRAKSNRVTERSVWASALPIGSLLEDNRQHQAKEAQEKLQKARDEVYQTGCDLSYTYQTVASELAGWHEQHQRLVSQTLRQFARNMVIKEKNRLAGMKQALRMAKQAASSQVGAAK</sequence>
<dbReference type="AlphaFoldDB" id="A0A8H3EEV0"/>
<dbReference type="InterPro" id="IPR051248">
    <property type="entry name" value="UPF0507/Ank_repeat_27"/>
</dbReference>
<dbReference type="Proteomes" id="UP000664169">
    <property type="component" value="Unassembled WGS sequence"/>
</dbReference>
<dbReference type="OrthoDB" id="7464126at2759"/>
<dbReference type="PANTHER" id="PTHR24170:SF1">
    <property type="entry name" value="DOMAIN PROTEIN, PUTATIVE (AFU_ORTHOLOGUE AFUA_1G09870)-RELATED"/>
    <property type="match status" value="1"/>
</dbReference>
<dbReference type="SMART" id="SM00248">
    <property type="entry name" value="ANK"/>
    <property type="match status" value="5"/>
</dbReference>
<feature type="compositionally biased region" description="Low complexity" evidence="2">
    <location>
        <begin position="218"/>
        <end position="236"/>
    </location>
</feature>
<gene>
    <name evidence="4" type="ORF">GOMPHAMPRED_000612</name>
</gene>
<feature type="compositionally biased region" description="Polar residues" evidence="2">
    <location>
        <begin position="204"/>
        <end position="216"/>
    </location>
</feature>
<dbReference type="Pfam" id="PF02204">
    <property type="entry name" value="VPS9"/>
    <property type="match status" value="1"/>
</dbReference>
<dbReference type="CDD" id="cd06093">
    <property type="entry name" value="PX_domain"/>
    <property type="match status" value="1"/>
</dbReference>
<dbReference type="GO" id="GO:0097422">
    <property type="term" value="C:tubular endosome"/>
    <property type="evidence" value="ECO:0007669"/>
    <property type="project" value="TreeGrafter"/>
</dbReference>
<name>A0A8H3EEV0_9LECA</name>
<dbReference type="PANTHER" id="PTHR24170">
    <property type="entry name" value="ANKYRIN REPEAT DOMAIN-CONTAINING PROTEIN 27"/>
    <property type="match status" value="1"/>
</dbReference>
<feature type="region of interest" description="Disordered" evidence="2">
    <location>
        <begin position="202"/>
        <end position="241"/>
    </location>
</feature>
<dbReference type="SUPFAM" id="SSF48403">
    <property type="entry name" value="Ankyrin repeat"/>
    <property type="match status" value="1"/>
</dbReference>
<accession>A0A8H3EEV0</accession>
<dbReference type="GO" id="GO:0005886">
    <property type="term" value="C:plasma membrane"/>
    <property type="evidence" value="ECO:0007669"/>
    <property type="project" value="TreeGrafter"/>
</dbReference>
<dbReference type="SUPFAM" id="SSF109993">
    <property type="entry name" value="VPS9 domain"/>
    <property type="match status" value="1"/>
</dbReference>
<dbReference type="SUPFAM" id="SSF64268">
    <property type="entry name" value="PX domain"/>
    <property type="match status" value="1"/>
</dbReference>
<dbReference type="GO" id="GO:0005770">
    <property type="term" value="C:late endosome"/>
    <property type="evidence" value="ECO:0007669"/>
    <property type="project" value="TreeGrafter"/>
</dbReference>
<dbReference type="InterPro" id="IPR002110">
    <property type="entry name" value="Ankyrin_rpt"/>
</dbReference>
<dbReference type="GO" id="GO:0035091">
    <property type="term" value="F:phosphatidylinositol binding"/>
    <property type="evidence" value="ECO:0007669"/>
    <property type="project" value="InterPro"/>
</dbReference>